<dbReference type="Proteomes" id="UP001205063">
    <property type="component" value="Unassembled WGS sequence"/>
</dbReference>
<dbReference type="RefSeq" id="WP_256136655.1">
    <property type="nucleotide sequence ID" value="NZ_JANGAB010000008.1"/>
</dbReference>
<protein>
    <submittedName>
        <fullName evidence="2">Uncharacterized protein</fullName>
    </submittedName>
</protein>
<name>A0AAW5KIR5_9FIRM</name>
<feature type="region of interest" description="Disordered" evidence="1">
    <location>
        <begin position="326"/>
        <end position="382"/>
    </location>
</feature>
<sequence length="382" mass="42650">MNYTEEYAIYTPTLKSGEGWPVKINPSLGNFTYGFDRSALEAFGLCAVSFCFFVLWDKGPGLSGRLNSEIWLKKELSIRGPGQINLGDRSCFDRKFFADEPLSAVVSKDAFFRAHGLRPSYIVIRDLKGDFALRGDKKVAVLLTYDASSGALQKKSVTLEALQARLVKNSNKKMKINKPLNYYETDLEKYLQITCKDTGALFPGDCDMLLYDRQNLCRCILEFKKTTQRDATPLEGQSFLRHIDRDRSKYTRLNILRTALAEREGRAIPFATVFYSVKAGENKIKIERIGPSLQLEGACTFAIGPDPVENQRLILQKTMEICSRPTFPIGFPGRHPPRRGRAGRTGAPCGGERVKGGGEALPEKPAQKKARPEGSFLPASPF</sequence>
<evidence type="ECO:0000313" key="3">
    <source>
        <dbReference type="Proteomes" id="UP001205063"/>
    </source>
</evidence>
<evidence type="ECO:0000256" key="1">
    <source>
        <dbReference type="SAM" id="MobiDB-lite"/>
    </source>
</evidence>
<accession>A0AAW5KIR5</accession>
<evidence type="ECO:0000313" key="2">
    <source>
        <dbReference type="EMBL" id="MCQ4950413.1"/>
    </source>
</evidence>
<reference evidence="2" key="1">
    <citation type="submission" date="2022-06" db="EMBL/GenBank/DDBJ databases">
        <title>Isolation of gut microbiota from human fecal samples.</title>
        <authorList>
            <person name="Pamer E.G."/>
            <person name="Barat B."/>
            <person name="Waligurski E."/>
            <person name="Medina S."/>
            <person name="Paddock L."/>
            <person name="Mostad J."/>
        </authorList>
    </citation>
    <scope>NUCLEOTIDE SEQUENCE</scope>
    <source>
        <strain evidence="2">DFI.7.96</strain>
    </source>
</reference>
<feature type="compositionally biased region" description="Basic and acidic residues" evidence="1">
    <location>
        <begin position="352"/>
        <end position="372"/>
    </location>
</feature>
<dbReference type="EMBL" id="JANGAB010000008">
    <property type="protein sequence ID" value="MCQ4950413.1"/>
    <property type="molecule type" value="Genomic_DNA"/>
</dbReference>
<proteinExistence type="predicted"/>
<comment type="caution">
    <text evidence="2">The sequence shown here is derived from an EMBL/GenBank/DDBJ whole genome shotgun (WGS) entry which is preliminary data.</text>
</comment>
<gene>
    <name evidence="2" type="ORF">NE646_12145</name>
</gene>
<organism evidence="2 3">
    <name type="scientific">Bittarella massiliensis</name>
    <name type="common">ex Durand et al. 2017</name>
    <dbReference type="NCBI Taxonomy" id="1720313"/>
    <lineage>
        <taxon>Bacteria</taxon>
        <taxon>Bacillati</taxon>
        <taxon>Bacillota</taxon>
        <taxon>Clostridia</taxon>
        <taxon>Eubacteriales</taxon>
        <taxon>Oscillospiraceae</taxon>
        <taxon>Bittarella (ex Durand et al. 2017)</taxon>
    </lineage>
</organism>
<dbReference type="AlphaFoldDB" id="A0AAW5KIR5"/>